<dbReference type="Pfam" id="PF21715">
    <property type="entry name" value="CggR_N"/>
    <property type="match status" value="1"/>
</dbReference>
<feature type="domain" description="CggR N-terminal DNA binding" evidence="6">
    <location>
        <begin position="19"/>
        <end position="86"/>
    </location>
</feature>
<keyword evidence="2" id="KW-0805">Transcription regulation</keyword>
<protein>
    <submittedName>
        <fullName evidence="7">Sugar-binding transcriptional regulator</fullName>
    </submittedName>
</protein>
<dbReference type="InterPro" id="IPR007324">
    <property type="entry name" value="Sugar-bd_dom_put"/>
</dbReference>
<organism evidence="7 8">
    <name type="scientific">Inconstantimicrobium porci</name>
    <dbReference type="NCBI Taxonomy" id="2652291"/>
    <lineage>
        <taxon>Bacteria</taxon>
        <taxon>Bacillati</taxon>
        <taxon>Bacillota</taxon>
        <taxon>Clostridia</taxon>
        <taxon>Eubacteriales</taxon>
        <taxon>Clostridiaceae</taxon>
        <taxon>Inconstantimicrobium</taxon>
    </lineage>
</organism>
<feature type="domain" description="Sugar-binding" evidence="5">
    <location>
        <begin position="90"/>
        <end position="337"/>
    </location>
</feature>
<comment type="caution">
    <text evidence="7">The sequence shown here is derived from an EMBL/GenBank/DDBJ whole genome shotgun (WGS) entry which is preliminary data.</text>
</comment>
<dbReference type="Pfam" id="PF04198">
    <property type="entry name" value="Sugar-bind"/>
    <property type="match status" value="1"/>
</dbReference>
<dbReference type="InterPro" id="IPR036390">
    <property type="entry name" value="WH_DNA-bd_sf"/>
</dbReference>
<keyword evidence="8" id="KW-1185">Reference proteome</keyword>
<dbReference type="InterPro" id="IPR036388">
    <property type="entry name" value="WH-like_DNA-bd_sf"/>
</dbReference>
<comment type="similarity">
    <text evidence="1">Belongs to the SorC transcriptional regulatory family.</text>
</comment>
<dbReference type="AlphaFoldDB" id="A0A7X2MZ28"/>
<evidence type="ECO:0000313" key="8">
    <source>
        <dbReference type="Proteomes" id="UP000460287"/>
    </source>
</evidence>
<dbReference type="Gene3D" id="3.40.50.1360">
    <property type="match status" value="1"/>
</dbReference>
<evidence type="ECO:0000256" key="3">
    <source>
        <dbReference type="ARBA" id="ARBA00023125"/>
    </source>
</evidence>
<keyword evidence="3" id="KW-0238">DNA-binding</keyword>
<evidence type="ECO:0000259" key="6">
    <source>
        <dbReference type="Pfam" id="PF21715"/>
    </source>
</evidence>
<dbReference type="InterPro" id="IPR037171">
    <property type="entry name" value="NagB/RpiA_transferase-like"/>
</dbReference>
<dbReference type="InterPro" id="IPR051054">
    <property type="entry name" value="SorC_transcr_regulators"/>
</dbReference>
<proteinExistence type="inferred from homology"/>
<dbReference type="PANTHER" id="PTHR34294:SF5">
    <property type="entry name" value="CENTRAL GLYCOLYTIC GENES REGULATOR"/>
    <property type="match status" value="1"/>
</dbReference>
<dbReference type="SUPFAM" id="SSF100950">
    <property type="entry name" value="NagB/RpiA/CoA transferase-like"/>
    <property type="match status" value="1"/>
</dbReference>
<evidence type="ECO:0000259" key="5">
    <source>
        <dbReference type="Pfam" id="PF04198"/>
    </source>
</evidence>
<dbReference type="Gene3D" id="1.10.10.10">
    <property type="entry name" value="Winged helix-like DNA-binding domain superfamily/Winged helix DNA-binding domain"/>
    <property type="match status" value="1"/>
</dbReference>
<dbReference type="EMBL" id="VULX01000014">
    <property type="protein sequence ID" value="MSR91729.1"/>
    <property type="molecule type" value="Genomic_DNA"/>
</dbReference>
<evidence type="ECO:0000256" key="4">
    <source>
        <dbReference type="ARBA" id="ARBA00023163"/>
    </source>
</evidence>
<name>A0A7X2MZ28_9CLOT</name>
<gene>
    <name evidence="7" type="ORF">FYJ33_10035</name>
</gene>
<dbReference type="GO" id="GO:0003677">
    <property type="term" value="F:DNA binding"/>
    <property type="evidence" value="ECO:0007669"/>
    <property type="project" value="UniProtKB-KW"/>
</dbReference>
<dbReference type="RefSeq" id="WP_277643689.1">
    <property type="nucleotide sequence ID" value="NZ_JAQXTV010000112.1"/>
</dbReference>
<dbReference type="SUPFAM" id="SSF46785">
    <property type="entry name" value="Winged helix' DNA-binding domain"/>
    <property type="match status" value="1"/>
</dbReference>
<dbReference type="GO" id="GO:0030246">
    <property type="term" value="F:carbohydrate binding"/>
    <property type="evidence" value="ECO:0007669"/>
    <property type="project" value="InterPro"/>
</dbReference>
<reference evidence="7 8" key="1">
    <citation type="submission" date="2019-08" db="EMBL/GenBank/DDBJ databases">
        <title>In-depth cultivation of the pig gut microbiome towards novel bacterial diversity and tailored functional studies.</title>
        <authorList>
            <person name="Wylensek D."/>
            <person name="Hitch T.C.A."/>
            <person name="Clavel T."/>
        </authorList>
    </citation>
    <scope>NUCLEOTIDE SEQUENCE [LARGE SCALE GENOMIC DNA]</scope>
    <source>
        <strain evidence="7 8">WCA-383-APC-5B</strain>
    </source>
</reference>
<evidence type="ECO:0000256" key="1">
    <source>
        <dbReference type="ARBA" id="ARBA00010466"/>
    </source>
</evidence>
<dbReference type="InterPro" id="IPR048715">
    <property type="entry name" value="CggR_N"/>
</dbReference>
<dbReference type="Proteomes" id="UP000460287">
    <property type="component" value="Unassembled WGS sequence"/>
</dbReference>
<keyword evidence="4" id="KW-0804">Transcription</keyword>
<dbReference type="PANTHER" id="PTHR34294">
    <property type="entry name" value="TRANSCRIPTIONAL REGULATOR-RELATED"/>
    <property type="match status" value="1"/>
</dbReference>
<accession>A0A7X2MZ28</accession>
<evidence type="ECO:0000313" key="7">
    <source>
        <dbReference type="EMBL" id="MSR91729.1"/>
    </source>
</evidence>
<sequence length="345" mass="38082">MQEMLKLQKKIIPELVDLLEKRYNVLRTIYYNEPIGRRTLAGYLNLSERIVRTEISFLNDQGLIAISSPGMSVTDEGREVLEKLKGYIHEIKGLSEVEEIIKEFLNLKNVIVVSGDVEEDPSIMKEIGKAAANFAKSHIHSGDIIAVTGGSTVKSVIDNFPKVNSIKDVLVVPARGGMGKKVETQANTLSAKLAEKLNGTYKMLHVPENLSDEILETLVQQKEIQEIIECIHKANILIYGIGRAQQMGMKRGLSQKQLQQLNELGAVGEAFGCYFDKDSNVVWITPTLGININDINNLNLHIAVAAGKNKVEAILSTKFGNKNGVLVTDEGAALRLVEHIKQNNS</sequence>
<evidence type="ECO:0000256" key="2">
    <source>
        <dbReference type="ARBA" id="ARBA00023015"/>
    </source>
</evidence>